<keyword evidence="2" id="KW-1185">Reference proteome</keyword>
<dbReference type="AlphaFoldDB" id="A0A3S5A8W0"/>
<protein>
    <submittedName>
        <fullName evidence="1">Uncharacterized protein</fullName>
    </submittedName>
</protein>
<proteinExistence type="predicted"/>
<reference evidence="1" key="1">
    <citation type="submission" date="2018-11" db="EMBL/GenBank/DDBJ databases">
        <authorList>
            <consortium name="Pathogen Informatics"/>
        </authorList>
    </citation>
    <scope>NUCLEOTIDE SEQUENCE</scope>
</reference>
<organism evidence="1 2">
    <name type="scientific">Protopolystoma xenopodis</name>
    <dbReference type="NCBI Taxonomy" id="117903"/>
    <lineage>
        <taxon>Eukaryota</taxon>
        <taxon>Metazoa</taxon>
        <taxon>Spiralia</taxon>
        <taxon>Lophotrochozoa</taxon>
        <taxon>Platyhelminthes</taxon>
        <taxon>Monogenea</taxon>
        <taxon>Polyopisthocotylea</taxon>
        <taxon>Polystomatidea</taxon>
        <taxon>Polystomatidae</taxon>
        <taxon>Protopolystoma</taxon>
    </lineage>
</organism>
<evidence type="ECO:0000313" key="2">
    <source>
        <dbReference type="Proteomes" id="UP000784294"/>
    </source>
</evidence>
<gene>
    <name evidence="1" type="ORF">PXEA_LOCUS3622</name>
</gene>
<name>A0A3S5A8W0_9PLAT</name>
<evidence type="ECO:0000313" key="1">
    <source>
        <dbReference type="EMBL" id="VEL10182.1"/>
    </source>
</evidence>
<comment type="caution">
    <text evidence="1">The sequence shown here is derived from an EMBL/GenBank/DDBJ whole genome shotgun (WGS) entry which is preliminary data.</text>
</comment>
<dbReference type="Proteomes" id="UP000784294">
    <property type="component" value="Unassembled WGS sequence"/>
</dbReference>
<accession>A0A3S5A8W0</accession>
<dbReference type="EMBL" id="CAAALY010008277">
    <property type="protein sequence ID" value="VEL10182.1"/>
    <property type="molecule type" value="Genomic_DNA"/>
</dbReference>
<sequence>MSSITHFEDIKKSSYETRNPSIKGRASTFTREFTKDTEFIELESHCMGKVRCDQDVIIRPPSPHYSDLIRICNNKSPFFGPVRPRLIHTIYVALHTQSCMASSMYPDVLELDI</sequence>